<keyword evidence="2" id="KW-0812">Transmembrane</keyword>
<evidence type="ECO:0000313" key="9">
    <source>
        <dbReference type="Proteomes" id="UP000293874"/>
    </source>
</evidence>
<keyword evidence="6" id="KW-0732">Signal</keyword>
<keyword evidence="5" id="KW-0472">Membrane</keyword>
<dbReference type="CDD" id="cd00146">
    <property type="entry name" value="PKD"/>
    <property type="match status" value="12"/>
</dbReference>
<dbReference type="GO" id="GO:0005261">
    <property type="term" value="F:monoatomic cation channel activity"/>
    <property type="evidence" value="ECO:0007669"/>
    <property type="project" value="TreeGrafter"/>
</dbReference>
<evidence type="ECO:0000256" key="6">
    <source>
        <dbReference type="SAM" id="SignalP"/>
    </source>
</evidence>
<keyword evidence="3" id="KW-0677">Repeat</keyword>
<dbReference type="InterPro" id="IPR026341">
    <property type="entry name" value="T9SS_type_B"/>
</dbReference>
<keyword evidence="9" id="KW-1185">Reference proteome</keyword>
<dbReference type="GO" id="GO:0005886">
    <property type="term" value="C:plasma membrane"/>
    <property type="evidence" value="ECO:0007669"/>
    <property type="project" value="TreeGrafter"/>
</dbReference>
<dbReference type="InterPro" id="IPR022409">
    <property type="entry name" value="PKD/Chitinase_dom"/>
</dbReference>
<dbReference type="SUPFAM" id="SSF49299">
    <property type="entry name" value="PKD domain"/>
    <property type="match status" value="15"/>
</dbReference>
<dbReference type="InterPro" id="IPR013783">
    <property type="entry name" value="Ig-like_fold"/>
</dbReference>
<dbReference type="Pfam" id="PF18911">
    <property type="entry name" value="PKD_4"/>
    <property type="match status" value="13"/>
</dbReference>
<dbReference type="PANTHER" id="PTHR46730:SF4">
    <property type="entry name" value="POLYCYSTIC KIDNEY DISEASE PROTEIN 1-LIKE 1"/>
    <property type="match status" value="1"/>
</dbReference>
<feature type="domain" description="PKD" evidence="7">
    <location>
        <begin position="971"/>
        <end position="1023"/>
    </location>
</feature>
<dbReference type="SMART" id="SM00089">
    <property type="entry name" value="PKD"/>
    <property type="match status" value="15"/>
</dbReference>
<dbReference type="InterPro" id="IPR035986">
    <property type="entry name" value="PKD_dom_sf"/>
</dbReference>
<dbReference type="NCBIfam" id="TIGR04131">
    <property type="entry name" value="Bac_Flav_CTERM"/>
    <property type="match status" value="1"/>
</dbReference>
<dbReference type="PANTHER" id="PTHR46730">
    <property type="entry name" value="POLYCYSTIN-1"/>
    <property type="match status" value="1"/>
</dbReference>
<feature type="domain" description="PKD" evidence="7">
    <location>
        <begin position="1119"/>
        <end position="1170"/>
    </location>
</feature>
<dbReference type="Pfam" id="PF13585">
    <property type="entry name" value="CHU_C"/>
    <property type="match status" value="1"/>
</dbReference>
<accession>A0A4Q7MSK4</accession>
<dbReference type="OrthoDB" id="7794186at2"/>
<feature type="domain" description="PKD" evidence="7">
    <location>
        <begin position="857"/>
        <end position="923"/>
    </location>
</feature>
<protein>
    <submittedName>
        <fullName evidence="8">Gliding motility-associated-like protein</fullName>
    </submittedName>
</protein>
<gene>
    <name evidence="8" type="ORF">EV199_2813</name>
</gene>
<dbReference type="Gene3D" id="2.60.40.10">
    <property type="entry name" value="Immunoglobulins"/>
    <property type="match status" value="15"/>
</dbReference>
<organism evidence="8 9">
    <name type="scientific">Pseudobacter ginsenosidimutans</name>
    <dbReference type="NCBI Taxonomy" id="661488"/>
    <lineage>
        <taxon>Bacteria</taxon>
        <taxon>Pseudomonadati</taxon>
        <taxon>Bacteroidota</taxon>
        <taxon>Chitinophagia</taxon>
        <taxon>Chitinophagales</taxon>
        <taxon>Chitinophagaceae</taxon>
        <taxon>Pseudobacter</taxon>
    </lineage>
</organism>
<feature type="domain" description="PKD" evidence="7">
    <location>
        <begin position="24"/>
        <end position="107"/>
    </location>
</feature>
<feature type="domain" description="PKD" evidence="7">
    <location>
        <begin position="522"/>
        <end position="587"/>
    </location>
</feature>
<dbReference type="Pfam" id="PF00801">
    <property type="entry name" value="PKD"/>
    <property type="match status" value="1"/>
</dbReference>
<dbReference type="Proteomes" id="UP000293874">
    <property type="component" value="Unassembled WGS sequence"/>
</dbReference>
<feature type="chain" id="PRO_5020718404" evidence="6">
    <location>
        <begin position="23"/>
        <end position="1599"/>
    </location>
</feature>
<name>A0A4Q7MSK4_9BACT</name>
<evidence type="ECO:0000259" key="7">
    <source>
        <dbReference type="PROSITE" id="PS50093"/>
    </source>
</evidence>
<dbReference type="GO" id="GO:0006816">
    <property type="term" value="P:calcium ion transport"/>
    <property type="evidence" value="ECO:0007669"/>
    <property type="project" value="TreeGrafter"/>
</dbReference>
<feature type="domain" description="PKD" evidence="7">
    <location>
        <begin position="632"/>
        <end position="665"/>
    </location>
</feature>
<feature type="domain" description="PKD" evidence="7">
    <location>
        <begin position="1219"/>
        <end position="1256"/>
    </location>
</feature>
<dbReference type="EMBL" id="SGXA01000002">
    <property type="protein sequence ID" value="RZS70914.1"/>
    <property type="molecule type" value="Genomic_DNA"/>
</dbReference>
<dbReference type="RefSeq" id="WP_130541459.1">
    <property type="nucleotide sequence ID" value="NZ_CP042431.1"/>
</dbReference>
<feature type="domain" description="PKD" evidence="7">
    <location>
        <begin position="193"/>
        <end position="260"/>
    </location>
</feature>
<evidence type="ECO:0000256" key="4">
    <source>
        <dbReference type="ARBA" id="ARBA00022989"/>
    </source>
</evidence>
<dbReference type="FunFam" id="2.60.40.10:FF:000270">
    <property type="entry name" value="Cell surface protein"/>
    <property type="match status" value="1"/>
</dbReference>
<evidence type="ECO:0000256" key="1">
    <source>
        <dbReference type="ARBA" id="ARBA00004141"/>
    </source>
</evidence>
<sequence>MTRTAWLNLCLTVIMCNSVAYAQMSAAFTASVQKGCAPVIVQFNDASKGNPTWWRWDLGNGTISFLQHPATTYFNPGTYTVKLVAGNDTQKDSVTLTGYITVDALPTVNFSASSTTGCFPLPVQLSDLSDPGSGTITSWQWDFGDGTISTDQHPSHTYTTAGQFNISLRVKNSNGCEQTLTRSNYISLQNGVKANFTFSSPNSCKAPATIRFTNRSSGTGTLNYLWDFGDGQTSTDLNPAHIYAANGTYTVKLIVKNATGCSDSLIKVNTINIGNTNADFNTPAQICAGQPVTINNASVPAPVSSVWTFSDGSSSTALHPVKVFSQPGNFTIKLVADFGNCKDSITKPVQVLAKPATAFTATNAIGCKAPHTVNFTDQTTGAVGWEWFFGDGSKGTGATASHTYTSNGMYNVKLVVTNAAGCTDTLEKKQLVQVSAPVVKIDNLPVEGCVPLVFQPSVSVTSIDPIVNWQWYYGDGGTANQMNAQHTYTTAGTFTVKVVYTTAGGCTDSVVVRDAVKAGLRPLPAFSANPADACANQQIFFRDESTGAVIDEWDWYFSDGGYANIQNPGHYFTDTGYFHAKLVVTSNGCKDSVTIQRIVHIRPPISLFTVPTNCIDKLTRSFTDKSKGATGWKWDFGDGQTSTTQHPVHTYAQPGNYTVRLTVTNGTCEHISQRQVVVINEKADFTISNTDICKGSSITLNAITSNPQQITAWNWTILRNGATYASPTGQQPRVTFNESGNYTIRLTITDRNGCGDAITKTDVLRVNGPTAAFAPANPAVCPGATITINDQSVSDGTHPISKWTWNYGDGTTETRNTAPFEHTYTTPGVYNIQLTVTDSKGCSHSRTLSKAVNISRPVVKFNAPDTLSCVGAPVRFLDQTTSDAGQYTWDFGDGSGSAAKAPSHAFQAEGLYTIKLVVKDRIGCSDSLIRTSYIAIRNPKAAFSVDKTTTNCPPLVSAFTNESQYFTRAVWDFGDGTGSNLATPSHFYTYPGTYRAKLLITSAGGCKDSAFATMDVKGPTGSFTYDNTSGCAPTSIRFTGTSANAAKFIWDFNDGTTNTTDGAISSHAYSTMGVYLPKMILEDPQGCRVPIPGKDTIRIYDVDAAFSNNLQVLCDSGRVMFNDQSLSNDQITGYDWNFGDGSSAGVKNPVHYFQQPGLYPVSLKVTTRMGCTDVAQLPLPVKIVAAPVADISGVAGACIPAVLSFEGKLLQPDTSSLRWKWDFRNGNTATVQSPGSITFTNAGQYAVQLIVTNSTGCADTVLKNIQAYPLPALDAGPDQVICRGATASLTASGANTYQWQTDNTLNCLQCPTPLASPLVNTTYQVRGINGFGCEATDTIRVSVKQPFTVQAHLGDTLCKGESVNLFANGAELYEWYPATGLDRADADRPKARPDASVTYRVVGKDDRNCFTDTAYVPVVVYPWPVVNAGEDQKMGTGSTVILKGSISPDATYFRWTPAAGLSCTDCLTPVAAPRQTIMYTLEASNEGGCLSRDMVSLHVFCDNSNLFIPNTFSPNSDGHNDVFYPRGKGVFSIRSFRVFNRWGDLVFERTNFQPNDITAGWNGIHKGKIASPDVYIYTLEVVCTNNTIFNEKGNVTLIR</sequence>
<reference evidence="8 9" key="1">
    <citation type="submission" date="2019-02" db="EMBL/GenBank/DDBJ databases">
        <title>Genomic Encyclopedia of Type Strains, Phase IV (KMG-IV): sequencing the most valuable type-strain genomes for metagenomic binning, comparative biology and taxonomic classification.</title>
        <authorList>
            <person name="Goeker M."/>
        </authorList>
    </citation>
    <scope>NUCLEOTIDE SEQUENCE [LARGE SCALE GENOMIC DNA]</scope>
    <source>
        <strain evidence="8 9">DSM 18116</strain>
    </source>
</reference>
<evidence type="ECO:0000256" key="2">
    <source>
        <dbReference type="ARBA" id="ARBA00022692"/>
    </source>
</evidence>
<feature type="domain" description="PKD" evidence="7">
    <location>
        <begin position="799"/>
        <end position="852"/>
    </location>
</feature>
<feature type="domain" description="PKD" evidence="7">
    <location>
        <begin position="464"/>
        <end position="505"/>
    </location>
</feature>
<comment type="subcellular location">
    <subcellularLocation>
        <location evidence="1">Membrane</location>
        <topology evidence="1">Multi-pass membrane protein</topology>
    </subcellularLocation>
</comment>
<feature type="domain" description="PKD" evidence="7">
    <location>
        <begin position="1042"/>
        <end position="1086"/>
    </location>
</feature>
<comment type="caution">
    <text evidence="8">The sequence shown here is derived from an EMBL/GenBank/DDBJ whole genome shotgun (WGS) entry which is preliminary data.</text>
</comment>
<feature type="domain" description="PKD" evidence="7">
    <location>
        <begin position="355"/>
        <end position="439"/>
    </location>
</feature>
<evidence type="ECO:0000256" key="5">
    <source>
        <dbReference type="ARBA" id="ARBA00023136"/>
    </source>
</evidence>
<keyword evidence="4" id="KW-1133">Transmembrane helix</keyword>
<dbReference type="PROSITE" id="PS50093">
    <property type="entry name" value="PKD"/>
    <property type="match status" value="14"/>
</dbReference>
<dbReference type="InterPro" id="IPR000601">
    <property type="entry name" value="PKD_dom"/>
</dbReference>
<feature type="domain" description="PKD" evidence="7">
    <location>
        <begin position="275"/>
        <end position="336"/>
    </location>
</feature>
<evidence type="ECO:0000313" key="8">
    <source>
        <dbReference type="EMBL" id="RZS70914.1"/>
    </source>
</evidence>
<proteinExistence type="predicted"/>
<feature type="domain" description="PKD" evidence="7">
    <location>
        <begin position="128"/>
        <end position="193"/>
    </location>
</feature>
<feature type="signal peptide" evidence="6">
    <location>
        <begin position="1"/>
        <end position="22"/>
    </location>
</feature>
<evidence type="ECO:0000256" key="3">
    <source>
        <dbReference type="ARBA" id="ARBA00022737"/>
    </source>
</evidence>